<dbReference type="Gene3D" id="1.20.1740.10">
    <property type="entry name" value="Amino acid/polyamine transporter I"/>
    <property type="match status" value="1"/>
</dbReference>
<keyword evidence="6 8" id="KW-1133">Transmembrane helix</keyword>
<dbReference type="NCBIfam" id="TIGR00912">
    <property type="entry name" value="2A0309"/>
    <property type="match status" value="1"/>
</dbReference>
<feature type="transmembrane region" description="Helical" evidence="8">
    <location>
        <begin position="42"/>
        <end position="61"/>
    </location>
</feature>
<accession>A0ABS4IQZ8</accession>
<dbReference type="PANTHER" id="PTHR34975:SF2">
    <property type="entry name" value="SPORE GERMINATION PROTEIN A2"/>
    <property type="match status" value="1"/>
</dbReference>
<feature type="transmembrane region" description="Helical" evidence="8">
    <location>
        <begin position="118"/>
        <end position="136"/>
    </location>
</feature>
<evidence type="ECO:0000313" key="9">
    <source>
        <dbReference type="EMBL" id="MBP1989997.1"/>
    </source>
</evidence>
<proteinExistence type="inferred from homology"/>
<evidence type="ECO:0000256" key="8">
    <source>
        <dbReference type="SAM" id="Phobius"/>
    </source>
</evidence>
<evidence type="ECO:0000256" key="3">
    <source>
        <dbReference type="ARBA" id="ARBA00022448"/>
    </source>
</evidence>
<dbReference type="Pfam" id="PF03845">
    <property type="entry name" value="Spore_permease"/>
    <property type="match status" value="1"/>
</dbReference>
<dbReference type="Proteomes" id="UP001519287">
    <property type="component" value="Unassembled WGS sequence"/>
</dbReference>
<dbReference type="InterPro" id="IPR004761">
    <property type="entry name" value="Spore_GerAB"/>
</dbReference>
<feature type="transmembrane region" description="Helical" evidence="8">
    <location>
        <begin position="148"/>
        <end position="167"/>
    </location>
</feature>
<gene>
    <name evidence="9" type="ORF">J2Z66_001595</name>
</gene>
<keyword evidence="5 8" id="KW-0812">Transmembrane</keyword>
<dbReference type="EMBL" id="JAGGLB010000003">
    <property type="protein sequence ID" value="MBP1989997.1"/>
    <property type="molecule type" value="Genomic_DNA"/>
</dbReference>
<dbReference type="PANTHER" id="PTHR34975">
    <property type="entry name" value="SPORE GERMINATION PROTEIN A2"/>
    <property type="match status" value="1"/>
</dbReference>
<organism evidence="9 10">
    <name type="scientific">Paenibacillus eucommiae</name>
    <dbReference type="NCBI Taxonomy" id="1355755"/>
    <lineage>
        <taxon>Bacteria</taxon>
        <taxon>Bacillati</taxon>
        <taxon>Bacillota</taxon>
        <taxon>Bacilli</taxon>
        <taxon>Bacillales</taxon>
        <taxon>Paenibacillaceae</taxon>
        <taxon>Paenibacillus</taxon>
    </lineage>
</organism>
<comment type="caution">
    <text evidence="9">The sequence shown here is derived from an EMBL/GenBank/DDBJ whole genome shotgun (WGS) entry which is preliminary data.</text>
</comment>
<feature type="transmembrane region" description="Helical" evidence="8">
    <location>
        <begin position="88"/>
        <end position="106"/>
    </location>
</feature>
<feature type="transmembrane region" description="Helical" evidence="8">
    <location>
        <begin position="328"/>
        <end position="356"/>
    </location>
</feature>
<feature type="transmembrane region" description="Helical" evidence="8">
    <location>
        <begin position="305"/>
        <end position="322"/>
    </location>
</feature>
<sequence length="362" mass="40587">MIEKGKISAFQMGMMMYSMPIATGIVLLPAITAKHAGRDLWLAAILASVVGFILVYTAHRFNKFYPGKTIMEYSISILGRIPGKMMGFIYLFFYLHLSGIVIRQYGEFIVGNFLRKTPITVVMGIMVLVCALAVRSGLEVLGRSAQTFIFLLICLILVITLLLIPEMKPGNMLPILEHGLQPVIKGAFPPMDWFSSYFVMMFLLPFLSDKQNGMKWGMISVFAVMVTMIISNLIALFLFSDIIASLNYPLMAAVRKISLASFFEHVEAFVMAIWILGAFIQISMHFYTTVLAAAQWLELESYRPIVFPLGFLLTVLGVWVAPNSQEMSYILGTTFTFYALSIRLLIPLLLLLIAAVKNRKNV</sequence>
<feature type="transmembrane region" description="Helical" evidence="8">
    <location>
        <begin position="268"/>
        <end position="293"/>
    </location>
</feature>
<evidence type="ECO:0000256" key="7">
    <source>
        <dbReference type="ARBA" id="ARBA00023136"/>
    </source>
</evidence>
<evidence type="ECO:0000256" key="4">
    <source>
        <dbReference type="ARBA" id="ARBA00022544"/>
    </source>
</evidence>
<feature type="transmembrane region" description="Helical" evidence="8">
    <location>
        <begin position="219"/>
        <end position="248"/>
    </location>
</feature>
<comment type="subcellular location">
    <subcellularLocation>
        <location evidence="1">Membrane</location>
        <topology evidence="1">Multi-pass membrane protein</topology>
    </subcellularLocation>
</comment>
<evidence type="ECO:0000313" key="10">
    <source>
        <dbReference type="Proteomes" id="UP001519287"/>
    </source>
</evidence>
<evidence type="ECO:0000256" key="2">
    <source>
        <dbReference type="ARBA" id="ARBA00007998"/>
    </source>
</evidence>
<protein>
    <submittedName>
        <fullName evidence="9">Spore germination protein KB</fullName>
    </submittedName>
</protein>
<comment type="similarity">
    <text evidence="2">Belongs to the amino acid-polyamine-organocation (APC) superfamily. Spore germination protein (SGP) (TC 2.A.3.9) family.</text>
</comment>
<evidence type="ECO:0000256" key="5">
    <source>
        <dbReference type="ARBA" id="ARBA00022692"/>
    </source>
</evidence>
<dbReference type="RefSeq" id="WP_209970759.1">
    <property type="nucleotide sequence ID" value="NZ_JAGGLB010000003.1"/>
</dbReference>
<keyword evidence="10" id="KW-1185">Reference proteome</keyword>
<evidence type="ECO:0000256" key="1">
    <source>
        <dbReference type="ARBA" id="ARBA00004141"/>
    </source>
</evidence>
<name>A0ABS4IQZ8_9BACL</name>
<keyword evidence="4" id="KW-0309">Germination</keyword>
<reference evidence="9 10" key="1">
    <citation type="submission" date="2021-03" db="EMBL/GenBank/DDBJ databases">
        <title>Genomic Encyclopedia of Type Strains, Phase IV (KMG-IV): sequencing the most valuable type-strain genomes for metagenomic binning, comparative biology and taxonomic classification.</title>
        <authorList>
            <person name="Goeker M."/>
        </authorList>
    </citation>
    <scope>NUCLEOTIDE SEQUENCE [LARGE SCALE GENOMIC DNA]</scope>
    <source>
        <strain evidence="9 10">DSM 26048</strain>
    </source>
</reference>
<keyword evidence="7 8" id="KW-0472">Membrane</keyword>
<evidence type="ECO:0000256" key="6">
    <source>
        <dbReference type="ARBA" id="ARBA00022989"/>
    </source>
</evidence>
<keyword evidence="3" id="KW-0813">Transport</keyword>
<feature type="transmembrane region" description="Helical" evidence="8">
    <location>
        <begin position="187"/>
        <end position="207"/>
    </location>
</feature>